<dbReference type="EMBL" id="DVFI01000121">
    <property type="protein sequence ID" value="HIQ63649.1"/>
    <property type="molecule type" value="Genomic_DNA"/>
</dbReference>
<accession>A0A9D1CKE6</accession>
<feature type="domain" description="Xylose isomerase-like TIM barrel" evidence="1">
    <location>
        <begin position="18"/>
        <end position="240"/>
    </location>
</feature>
<dbReference type="Gene3D" id="3.20.20.150">
    <property type="entry name" value="Divalent-metal-dependent TIM barrel enzymes"/>
    <property type="match status" value="1"/>
</dbReference>
<dbReference type="InterPro" id="IPR013022">
    <property type="entry name" value="Xyl_isomerase-like_TIM-brl"/>
</dbReference>
<proteinExistence type="predicted"/>
<dbReference type="PANTHER" id="PTHR12110">
    <property type="entry name" value="HYDROXYPYRUVATE ISOMERASE"/>
    <property type="match status" value="1"/>
</dbReference>
<keyword evidence="2" id="KW-0413">Isomerase</keyword>
<reference evidence="2" key="1">
    <citation type="submission" date="2020-10" db="EMBL/GenBank/DDBJ databases">
        <authorList>
            <person name="Gilroy R."/>
        </authorList>
    </citation>
    <scope>NUCLEOTIDE SEQUENCE</scope>
    <source>
        <strain evidence="2">ChiHile30-977</strain>
    </source>
</reference>
<dbReference type="InterPro" id="IPR036237">
    <property type="entry name" value="Xyl_isomerase-like_sf"/>
</dbReference>
<organism evidence="2 3">
    <name type="scientific">Candidatus Avichristensenella intestinipullorum</name>
    <dbReference type="NCBI Taxonomy" id="2840693"/>
    <lineage>
        <taxon>Bacteria</taxon>
        <taxon>Bacillati</taxon>
        <taxon>Bacillota</taxon>
        <taxon>Clostridia</taxon>
        <taxon>Candidatus Avichristensenella</taxon>
    </lineage>
</organism>
<dbReference type="PANTHER" id="PTHR12110:SF41">
    <property type="entry name" value="INOSOSE DEHYDRATASE"/>
    <property type="match status" value="1"/>
</dbReference>
<protein>
    <submittedName>
        <fullName evidence="2">Sugar phosphate isomerase/epimerase</fullName>
    </submittedName>
</protein>
<evidence type="ECO:0000313" key="3">
    <source>
        <dbReference type="Proteomes" id="UP000886819"/>
    </source>
</evidence>
<dbReference type="Pfam" id="PF01261">
    <property type="entry name" value="AP_endonuc_2"/>
    <property type="match status" value="1"/>
</dbReference>
<gene>
    <name evidence="2" type="ORF">IAA66_08725</name>
</gene>
<evidence type="ECO:0000259" key="1">
    <source>
        <dbReference type="Pfam" id="PF01261"/>
    </source>
</evidence>
<reference evidence="2" key="2">
    <citation type="journal article" date="2021" name="PeerJ">
        <title>Extensive microbial diversity within the chicken gut microbiome revealed by metagenomics and culture.</title>
        <authorList>
            <person name="Gilroy R."/>
            <person name="Ravi A."/>
            <person name="Getino M."/>
            <person name="Pursley I."/>
            <person name="Horton D.L."/>
            <person name="Alikhan N.F."/>
            <person name="Baker D."/>
            <person name="Gharbi K."/>
            <person name="Hall N."/>
            <person name="Watson M."/>
            <person name="Adriaenssens E.M."/>
            <person name="Foster-Nyarko E."/>
            <person name="Jarju S."/>
            <person name="Secka A."/>
            <person name="Antonio M."/>
            <person name="Oren A."/>
            <person name="Chaudhuri R.R."/>
            <person name="La Ragione R."/>
            <person name="Hildebrand F."/>
            <person name="Pallen M.J."/>
        </authorList>
    </citation>
    <scope>NUCLEOTIDE SEQUENCE</scope>
    <source>
        <strain evidence="2">ChiHile30-977</strain>
    </source>
</reference>
<dbReference type="InterPro" id="IPR050312">
    <property type="entry name" value="IolE/XylAMocC-like"/>
</dbReference>
<dbReference type="Proteomes" id="UP000886819">
    <property type="component" value="Unassembled WGS sequence"/>
</dbReference>
<dbReference type="AlphaFoldDB" id="A0A9D1CKE6"/>
<evidence type="ECO:0000313" key="2">
    <source>
        <dbReference type="EMBL" id="HIQ63649.1"/>
    </source>
</evidence>
<dbReference type="SUPFAM" id="SSF51658">
    <property type="entry name" value="Xylose isomerase-like"/>
    <property type="match status" value="1"/>
</dbReference>
<sequence length="250" mass="27629">MICLTSVTFRRMKPEEILRVAARAGIEGIEWGGDVHVPAGDLAAARRMRALCEDAGIPALSLGSYFFLNAGMDFRPVLETALALGVRDVRIWAGAVRLDGSFYQPQEIAQGAQELRAVCDCAQAEGVRIHVERHRGTMTHTPAQACSLFAQAQAPNLHSYWQPNPEKDTEENLSCIAALRPHISHVHVFTWTADNTRLALADGADAWKRYIAALGPRRYMIEFVRGEEPAQLLQDASHLRAWLASFAQEA</sequence>
<dbReference type="GO" id="GO:0016853">
    <property type="term" value="F:isomerase activity"/>
    <property type="evidence" value="ECO:0007669"/>
    <property type="project" value="UniProtKB-KW"/>
</dbReference>
<comment type="caution">
    <text evidence="2">The sequence shown here is derived from an EMBL/GenBank/DDBJ whole genome shotgun (WGS) entry which is preliminary data.</text>
</comment>
<name>A0A9D1CKE6_9FIRM</name>